<dbReference type="PANTHER" id="PTHR13334">
    <property type="entry name" value="MITOCHONDRIAL 28S RIBOSOMAL PROTEIN S10"/>
    <property type="match status" value="1"/>
</dbReference>
<dbReference type="InterPro" id="IPR040055">
    <property type="entry name" value="Ribosomal_uS10m"/>
</dbReference>
<keyword evidence="5" id="KW-0687">Ribonucleoprotein</keyword>
<dbReference type="AlphaFoldDB" id="A0A9J6BZG0"/>
<feature type="domain" description="Small ribosomal subunit protein uS10" evidence="8">
    <location>
        <begin position="55"/>
        <end position="153"/>
    </location>
</feature>
<evidence type="ECO:0000256" key="3">
    <source>
        <dbReference type="ARBA" id="ARBA00022980"/>
    </source>
</evidence>
<sequence>MNILQKINSIIPASSKRIFSQNYLRLFSSTITQPQTIGENEIAVPQKDKLYSRLEIELKGIEPEVMRSYAWYAQKSAEHLGIKIGRCYAARKSEKDRWTVLKSVHVHAKHLVSYEARTYYRFMNFHNLTQSTLETFLEYIQRNLPEGTAMKATKIEIQPLPEHIVKSIEENAK</sequence>
<gene>
    <name evidence="9" type="ORF">PVAND_004899</name>
</gene>
<evidence type="ECO:0000256" key="4">
    <source>
        <dbReference type="ARBA" id="ARBA00023128"/>
    </source>
</evidence>
<evidence type="ECO:0000256" key="2">
    <source>
        <dbReference type="ARBA" id="ARBA00007102"/>
    </source>
</evidence>
<dbReference type="InterPro" id="IPR027486">
    <property type="entry name" value="Ribosomal_uS10_dom"/>
</dbReference>
<evidence type="ECO:0000256" key="1">
    <source>
        <dbReference type="ARBA" id="ARBA00004173"/>
    </source>
</evidence>
<dbReference type="GO" id="GO:0005763">
    <property type="term" value="C:mitochondrial small ribosomal subunit"/>
    <property type="evidence" value="ECO:0007669"/>
    <property type="project" value="InterPro"/>
</dbReference>
<dbReference type="OrthoDB" id="366214at2759"/>
<evidence type="ECO:0000256" key="7">
    <source>
        <dbReference type="ARBA" id="ARBA00035544"/>
    </source>
</evidence>
<evidence type="ECO:0000256" key="5">
    <source>
        <dbReference type="ARBA" id="ARBA00023274"/>
    </source>
</evidence>
<dbReference type="Gene3D" id="3.30.70.600">
    <property type="entry name" value="Ribosomal protein S10 domain"/>
    <property type="match status" value="1"/>
</dbReference>
<comment type="similarity">
    <text evidence="2">Belongs to the universal ribosomal protein uS10 family.</text>
</comment>
<comment type="subcellular location">
    <subcellularLocation>
        <location evidence="1">Mitochondrion</location>
    </subcellularLocation>
</comment>
<keyword evidence="4" id="KW-0496">Mitochondrion</keyword>
<comment type="caution">
    <text evidence="9">The sequence shown here is derived from an EMBL/GenBank/DDBJ whole genome shotgun (WGS) entry which is preliminary data.</text>
</comment>
<keyword evidence="10" id="KW-1185">Reference proteome</keyword>
<dbReference type="SUPFAM" id="SSF54999">
    <property type="entry name" value="Ribosomal protein S10"/>
    <property type="match status" value="1"/>
</dbReference>
<reference evidence="9" key="1">
    <citation type="submission" date="2021-03" db="EMBL/GenBank/DDBJ databases">
        <title>Chromosome level genome of the anhydrobiotic midge Polypedilum vanderplanki.</title>
        <authorList>
            <person name="Yoshida Y."/>
            <person name="Kikawada T."/>
            <person name="Gusev O."/>
        </authorList>
    </citation>
    <scope>NUCLEOTIDE SEQUENCE</scope>
    <source>
        <strain evidence="9">NIAS01</strain>
        <tissue evidence="9">Whole body or cell culture</tissue>
    </source>
</reference>
<evidence type="ECO:0000313" key="10">
    <source>
        <dbReference type="Proteomes" id="UP001107558"/>
    </source>
</evidence>
<evidence type="ECO:0000259" key="8">
    <source>
        <dbReference type="SMART" id="SM01403"/>
    </source>
</evidence>
<evidence type="ECO:0000313" key="9">
    <source>
        <dbReference type="EMBL" id="KAG5674955.1"/>
    </source>
</evidence>
<keyword evidence="3" id="KW-0689">Ribosomal protein</keyword>
<dbReference type="PANTHER" id="PTHR13334:SF4">
    <property type="entry name" value="SMALL RIBOSOMAL SUBUNIT PROTEIN US10M"/>
    <property type="match status" value="1"/>
</dbReference>
<accession>A0A9J6BZG0</accession>
<dbReference type="Pfam" id="PF00338">
    <property type="entry name" value="Ribosomal_S10"/>
    <property type="match status" value="1"/>
</dbReference>
<dbReference type="EMBL" id="JADBJN010000002">
    <property type="protein sequence ID" value="KAG5674955.1"/>
    <property type="molecule type" value="Genomic_DNA"/>
</dbReference>
<organism evidence="9 10">
    <name type="scientific">Polypedilum vanderplanki</name>
    <name type="common">Sleeping chironomid midge</name>
    <dbReference type="NCBI Taxonomy" id="319348"/>
    <lineage>
        <taxon>Eukaryota</taxon>
        <taxon>Metazoa</taxon>
        <taxon>Ecdysozoa</taxon>
        <taxon>Arthropoda</taxon>
        <taxon>Hexapoda</taxon>
        <taxon>Insecta</taxon>
        <taxon>Pterygota</taxon>
        <taxon>Neoptera</taxon>
        <taxon>Endopterygota</taxon>
        <taxon>Diptera</taxon>
        <taxon>Nematocera</taxon>
        <taxon>Chironomoidea</taxon>
        <taxon>Chironomidae</taxon>
        <taxon>Chironominae</taxon>
        <taxon>Polypedilum</taxon>
        <taxon>Polypedilum</taxon>
    </lineage>
</organism>
<evidence type="ECO:0000256" key="6">
    <source>
        <dbReference type="ARBA" id="ARBA00035261"/>
    </source>
</evidence>
<protein>
    <recommendedName>
        <fullName evidence="6">Small ribosomal subunit protein uS10m</fullName>
    </recommendedName>
    <alternativeName>
        <fullName evidence="7">28S ribosomal protein S10, mitochondrial</fullName>
    </alternativeName>
</protein>
<name>A0A9J6BZG0_POLVA</name>
<dbReference type="SMART" id="SM01403">
    <property type="entry name" value="Ribosomal_S10"/>
    <property type="match status" value="1"/>
</dbReference>
<dbReference type="InterPro" id="IPR036838">
    <property type="entry name" value="Ribosomal_uS10_dom_sf"/>
</dbReference>
<proteinExistence type="inferred from homology"/>
<dbReference type="Proteomes" id="UP001107558">
    <property type="component" value="Chromosome 2"/>
</dbReference>